<organism evidence="12 13">
    <name type="scientific">Ectocarpus siliculosus</name>
    <name type="common">Brown alga</name>
    <name type="synonym">Conferva siliculosa</name>
    <dbReference type="NCBI Taxonomy" id="2880"/>
    <lineage>
        <taxon>Eukaryota</taxon>
        <taxon>Sar</taxon>
        <taxon>Stramenopiles</taxon>
        <taxon>Ochrophyta</taxon>
        <taxon>PX clade</taxon>
        <taxon>Phaeophyceae</taxon>
        <taxon>Ectocarpales</taxon>
        <taxon>Ectocarpaceae</taxon>
        <taxon>Ectocarpus</taxon>
    </lineage>
</organism>
<dbReference type="STRING" id="2880.D8LNA3"/>
<dbReference type="AlphaFoldDB" id="D8LNA3"/>
<dbReference type="GO" id="GO:0003777">
    <property type="term" value="F:microtubule motor activity"/>
    <property type="evidence" value="ECO:0007669"/>
    <property type="project" value="InterPro"/>
</dbReference>
<evidence type="ECO:0000256" key="9">
    <source>
        <dbReference type="RuleBase" id="RU000394"/>
    </source>
</evidence>
<evidence type="ECO:0000256" key="1">
    <source>
        <dbReference type="ARBA" id="ARBA00004245"/>
    </source>
</evidence>
<keyword evidence="4 9" id="KW-0547">Nucleotide-binding</keyword>
<feature type="compositionally biased region" description="Basic and acidic residues" evidence="10">
    <location>
        <begin position="1"/>
        <end position="10"/>
    </location>
</feature>
<dbReference type="EMBL" id="FN648641">
    <property type="protein sequence ID" value="CBN77260.1"/>
    <property type="molecule type" value="Genomic_DNA"/>
</dbReference>
<evidence type="ECO:0000256" key="5">
    <source>
        <dbReference type="ARBA" id="ARBA00022840"/>
    </source>
</evidence>
<dbReference type="PANTHER" id="PTHR47971:SF8">
    <property type="entry name" value="KINESIN-LIKE PROTEIN"/>
    <property type="match status" value="1"/>
</dbReference>
<feature type="compositionally biased region" description="Polar residues" evidence="10">
    <location>
        <begin position="487"/>
        <end position="497"/>
    </location>
</feature>
<sequence>MRGAIEDKRSPGGIRGGGGAMDAAGGAGPGKRGDACLAEIQRLEKNRANRRNRMEKARKDRVAEEARNIANGNPGDVDFMGMIQAFRDQRVGTSVGHAPAREGMKICIAIRKRPTNSKERARKDHDAVSCFNPEVTVHDCKLRVDGISKYLDSVGFRFDHAFGEDVPNQLTGSGKTYTMVGIQKNATSDLFDQLGQMPGGGSLSVHVSFFEIYGGRCQDLLNHRHRCVVREDGKGEVVIAGLQEKEAMDAEGLEEFIADGNRNRTTHATESNDQSSRSHAICQICVRDVSNGRLYGKLSLIDLAGSERGADTKSHNRQRRMEGADINKSLLALKECIRALDSDSVHVPYRASKLTLVLKDSFTRKAARTVMIATVSPGASAADHTINTLRYADRVKENKVEQFKPVANAGPAGAGGGGGGRASPIDHPPPPPSSVSPTPCAGGGSASASASAGGAAGYSSQSKALEGRQAASAGGGGCGGGGLGVQRNPSEFKSPSSHKAGVGAGEMAPDSSSRWAAAQAKVGPGGGGPSASASGSGLAIPAKKVPSYGGGRYQRGSSASDGKRSSLLQRPTSEYAQETSNLRGLRGKGVGGGGGGGGRAEAPTPEMAGGGGGMESAGSDTASAASDINYMHESLRQYHPEEGCDEEGEGGVVELHHTVQSLFEEEEALLNLHMNIIQENAELLTEEGRLLQQIQGDDVIDYDIDAYATRLSEILDRKMTLMSSLQKRLRNFRGHLEAEEKASVKVRDLHVPQY</sequence>
<evidence type="ECO:0000256" key="2">
    <source>
        <dbReference type="ARBA" id="ARBA00022490"/>
    </source>
</evidence>
<feature type="compositionally biased region" description="Low complexity" evidence="10">
    <location>
        <begin position="530"/>
        <end position="542"/>
    </location>
</feature>
<keyword evidence="2" id="KW-0963">Cytoplasm</keyword>
<dbReference type="InterPro" id="IPR027640">
    <property type="entry name" value="Kinesin-like_fam"/>
</dbReference>
<dbReference type="OMA" id="TTHATAM"/>
<dbReference type="Gene3D" id="3.40.850.10">
    <property type="entry name" value="Kinesin motor domain"/>
    <property type="match status" value="1"/>
</dbReference>
<evidence type="ECO:0000256" key="4">
    <source>
        <dbReference type="ARBA" id="ARBA00022741"/>
    </source>
</evidence>
<reference evidence="12 13" key="1">
    <citation type="journal article" date="2010" name="Nature">
        <title>The Ectocarpus genome and the independent evolution of multicellularity in brown algae.</title>
        <authorList>
            <person name="Cock J.M."/>
            <person name="Sterck L."/>
            <person name="Rouze P."/>
            <person name="Scornet D."/>
            <person name="Allen A.E."/>
            <person name="Amoutzias G."/>
            <person name="Anthouard V."/>
            <person name="Artiguenave F."/>
            <person name="Aury J.M."/>
            <person name="Badger J.H."/>
            <person name="Beszteri B."/>
            <person name="Billiau K."/>
            <person name="Bonnet E."/>
            <person name="Bothwell J.H."/>
            <person name="Bowler C."/>
            <person name="Boyen C."/>
            <person name="Brownlee C."/>
            <person name="Carrano C.J."/>
            <person name="Charrier B."/>
            <person name="Cho G.Y."/>
            <person name="Coelho S.M."/>
            <person name="Collen J."/>
            <person name="Corre E."/>
            <person name="Da Silva C."/>
            <person name="Delage L."/>
            <person name="Delaroque N."/>
            <person name="Dittami S.M."/>
            <person name="Doulbeau S."/>
            <person name="Elias M."/>
            <person name="Farnham G."/>
            <person name="Gachon C.M."/>
            <person name="Gschloessl B."/>
            <person name="Heesch S."/>
            <person name="Jabbari K."/>
            <person name="Jubin C."/>
            <person name="Kawai H."/>
            <person name="Kimura K."/>
            <person name="Kloareg B."/>
            <person name="Kupper F.C."/>
            <person name="Lang D."/>
            <person name="Le Bail A."/>
            <person name="Leblanc C."/>
            <person name="Lerouge P."/>
            <person name="Lohr M."/>
            <person name="Lopez P.J."/>
            <person name="Martens C."/>
            <person name="Maumus F."/>
            <person name="Michel G."/>
            <person name="Miranda-Saavedra D."/>
            <person name="Morales J."/>
            <person name="Moreau H."/>
            <person name="Motomura T."/>
            <person name="Nagasato C."/>
            <person name="Napoli C.A."/>
            <person name="Nelson D.R."/>
            <person name="Nyvall-Collen P."/>
            <person name="Peters A.F."/>
            <person name="Pommier C."/>
            <person name="Potin P."/>
            <person name="Poulain J."/>
            <person name="Quesneville H."/>
            <person name="Read B."/>
            <person name="Rensing S.A."/>
            <person name="Ritter A."/>
            <person name="Rousvoal S."/>
            <person name="Samanta M."/>
            <person name="Samson G."/>
            <person name="Schroeder D.C."/>
            <person name="Segurens B."/>
            <person name="Strittmatter M."/>
            <person name="Tonon T."/>
            <person name="Tregear J.W."/>
            <person name="Valentin K."/>
            <person name="von Dassow P."/>
            <person name="Yamagishi T."/>
            <person name="Van de Peer Y."/>
            <person name="Wincker P."/>
        </authorList>
    </citation>
    <scope>NUCLEOTIDE SEQUENCE [LARGE SCALE GENOMIC DNA]</scope>
    <source>
        <strain evidence="13">Ec32 / CCAP1310/4</strain>
    </source>
</reference>
<dbReference type="Proteomes" id="UP000002630">
    <property type="component" value="Linkage Group LG22"/>
</dbReference>
<comment type="caution">
    <text evidence="8">Lacks conserved residue(s) required for the propagation of feature annotation.</text>
</comment>
<dbReference type="PROSITE" id="PS00411">
    <property type="entry name" value="KINESIN_MOTOR_1"/>
    <property type="match status" value="1"/>
</dbReference>
<feature type="compositionally biased region" description="Gly residues" evidence="10">
    <location>
        <begin position="587"/>
        <end position="599"/>
    </location>
</feature>
<comment type="subcellular location">
    <subcellularLocation>
        <location evidence="1">Cytoplasm</location>
        <location evidence="1">Cytoskeleton</location>
    </subcellularLocation>
</comment>
<keyword evidence="7" id="KW-0206">Cytoskeleton</keyword>
<feature type="compositionally biased region" description="Low complexity" evidence="10">
    <location>
        <begin position="446"/>
        <end position="458"/>
    </location>
</feature>
<dbReference type="OrthoDB" id="3176171at2759"/>
<evidence type="ECO:0000256" key="8">
    <source>
        <dbReference type="PROSITE-ProRule" id="PRU00283"/>
    </source>
</evidence>
<comment type="similarity">
    <text evidence="8 9">Belongs to the TRAFAC class myosin-kinesin ATPase superfamily. Kinesin family.</text>
</comment>
<dbReference type="CDD" id="cd01367">
    <property type="entry name" value="KISc_KIF2_like"/>
    <property type="match status" value="1"/>
</dbReference>
<protein>
    <recommendedName>
        <fullName evidence="9">Kinesin-like protein</fullName>
    </recommendedName>
</protein>
<feature type="compositionally biased region" description="Gly residues" evidence="10">
    <location>
        <begin position="13"/>
        <end position="30"/>
    </location>
</feature>
<dbReference type="eggNOG" id="KOG0246">
    <property type="taxonomic scope" value="Eukaryota"/>
</dbReference>
<proteinExistence type="inferred from homology"/>
<dbReference type="GO" id="GO:0005874">
    <property type="term" value="C:microtubule"/>
    <property type="evidence" value="ECO:0007669"/>
    <property type="project" value="UniProtKB-KW"/>
</dbReference>
<name>D8LNA3_ECTSI</name>
<dbReference type="InterPro" id="IPR027417">
    <property type="entry name" value="P-loop_NTPase"/>
</dbReference>
<accession>D8LNA3</accession>
<dbReference type="SUPFAM" id="SSF52540">
    <property type="entry name" value="P-loop containing nucleoside triphosphate hydrolases"/>
    <property type="match status" value="1"/>
</dbReference>
<feature type="region of interest" description="Disordered" evidence="10">
    <location>
        <begin position="1"/>
        <end position="33"/>
    </location>
</feature>
<evidence type="ECO:0000256" key="6">
    <source>
        <dbReference type="ARBA" id="ARBA00023175"/>
    </source>
</evidence>
<evidence type="ECO:0000256" key="7">
    <source>
        <dbReference type="ARBA" id="ARBA00023212"/>
    </source>
</evidence>
<dbReference type="EMBL" id="FN649747">
    <property type="protein sequence ID" value="CBN77260.1"/>
    <property type="molecule type" value="Genomic_DNA"/>
</dbReference>
<feature type="region of interest" description="Disordered" evidence="10">
    <location>
        <begin position="404"/>
        <end position="458"/>
    </location>
</feature>
<gene>
    <name evidence="12" type="ORF">Esi_0044_0014</name>
</gene>
<dbReference type="PROSITE" id="PS50067">
    <property type="entry name" value="KINESIN_MOTOR_2"/>
    <property type="match status" value="1"/>
</dbReference>
<dbReference type="InterPro" id="IPR001752">
    <property type="entry name" value="Kinesin_motor_dom"/>
</dbReference>
<keyword evidence="6 9" id="KW-0505">Motor protein</keyword>
<dbReference type="PANTHER" id="PTHR47971">
    <property type="entry name" value="KINESIN-RELATED PROTEIN 6"/>
    <property type="match status" value="1"/>
</dbReference>
<evidence type="ECO:0000313" key="12">
    <source>
        <dbReference type="EMBL" id="CBN77260.1"/>
    </source>
</evidence>
<keyword evidence="13" id="KW-1185">Reference proteome</keyword>
<evidence type="ECO:0000256" key="3">
    <source>
        <dbReference type="ARBA" id="ARBA00022701"/>
    </source>
</evidence>
<keyword evidence="3 9" id="KW-0493">Microtubule</keyword>
<keyword evidence="5 9" id="KW-0067">ATP-binding</keyword>
<evidence type="ECO:0000259" key="11">
    <source>
        <dbReference type="PROSITE" id="PS50067"/>
    </source>
</evidence>
<dbReference type="GO" id="GO:0007019">
    <property type="term" value="P:microtubule depolymerization"/>
    <property type="evidence" value="ECO:0007669"/>
    <property type="project" value="TreeGrafter"/>
</dbReference>
<feature type="region of interest" description="Disordered" evidence="10">
    <location>
        <begin position="481"/>
        <end position="622"/>
    </location>
</feature>
<dbReference type="InterPro" id="IPR019821">
    <property type="entry name" value="Kinesin_motor_CS"/>
</dbReference>
<evidence type="ECO:0000256" key="10">
    <source>
        <dbReference type="SAM" id="MobiDB-lite"/>
    </source>
</evidence>
<feature type="compositionally biased region" description="Gly residues" evidence="10">
    <location>
        <begin position="412"/>
        <end position="421"/>
    </location>
</feature>
<feature type="compositionally biased region" description="Polar residues" evidence="10">
    <location>
        <begin position="566"/>
        <end position="582"/>
    </location>
</feature>
<dbReference type="InterPro" id="IPR036961">
    <property type="entry name" value="Kinesin_motor_dom_sf"/>
</dbReference>
<dbReference type="SMART" id="SM00129">
    <property type="entry name" value="KISc"/>
    <property type="match status" value="1"/>
</dbReference>
<dbReference type="Pfam" id="PF00225">
    <property type="entry name" value="Kinesin"/>
    <property type="match status" value="1"/>
</dbReference>
<evidence type="ECO:0000313" key="13">
    <source>
        <dbReference type="Proteomes" id="UP000002630"/>
    </source>
</evidence>
<feature type="domain" description="Kinesin motor" evidence="11">
    <location>
        <begin position="171"/>
        <end position="398"/>
    </location>
</feature>
<dbReference type="GO" id="GO:0005524">
    <property type="term" value="F:ATP binding"/>
    <property type="evidence" value="ECO:0007669"/>
    <property type="project" value="UniProtKB-KW"/>
</dbReference>
<dbReference type="PRINTS" id="PR00380">
    <property type="entry name" value="KINESINHEAVY"/>
</dbReference>
<dbReference type="GO" id="GO:0007018">
    <property type="term" value="P:microtubule-based movement"/>
    <property type="evidence" value="ECO:0007669"/>
    <property type="project" value="InterPro"/>
</dbReference>
<dbReference type="InParanoid" id="D8LNA3"/>
<dbReference type="GO" id="GO:0008017">
    <property type="term" value="F:microtubule binding"/>
    <property type="evidence" value="ECO:0007669"/>
    <property type="project" value="InterPro"/>
</dbReference>